<accession>A0A5P1ENJ1</accession>
<evidence type="ECO:0000313" key="1">
    <source>
        <dbReference type="EMBL" id="ONK66717.1"/>
    </source>
</evidence>
<protein>
    <submittedName>
        <fullName evidence="1">Uncharacterized protein</fullName>
    </submittedName>
</protein>
<dbReference type="EMBL" id="CM007386">
    <property type="protein sequence ID" value="ONK66717.1"/>
    <property type="molecule type" value="Genomic_DNA"/>
</dbReference>
<dbReference type="AlphaFoldDB" id="A0A5P1ENJ1"/>
<reference evidence="2" key="1">
    <citation type="journal article" date="2017" name="Nat. Commun.">
        <title>The asparagus genome sheds light on the origin and evolution of a young Y chromosome.</title>
        <authorList>
            <person name="Harkess A."/>
            <person name="Zhou J."/>
            <person name="Xu C."/>
            <person name="Bowers J.E."/>
            <person name="Van der Hulst R."/>
            <person name="Ayyampalayam S."/>
            <person name="Mercati F."/>
            <person name="Riccardi P."/>
            <person name="McKain M.R."/>
            <person name="Kakrana A."/>
            <person name="Tang H."/>
            <person name="Ray J."/>
            <person name="Groenendijk J."/>
            <person name="Arikit S."/>
            <person name="Mathioni S.M."/>
            <person name="Nakano M."/>
            <person name="Shan H."/>
            <person name="Telgmann-Rauber A."/>
            <person name="Kanno A."/>
            <person name="Yue Z."/>
            <person name="Chen H."/>
            <person name="Li W."/>
            <person name="Chen Y."/>
            <person name="Xu X."/>
            <person name="Zhang Y."/>
            <person name="Luo S."/>
            <person name="Chen H."/>
            <person name="Gao J."/>
            <person name="Mao Z."/>
            <person name="Pires J.C."/>
            <person name="Luo M."/>
            <person name="Kudrna D."/>
            <person name="Wing R.A."/>
            <person name="Meyers B.C."/>
            <person name="Yi K."/>
            <person name="Kong H."/>
            <person name="Lavrijsen P."/>
            <person name="Sunseri F."/>
            <person name="Falavigna A."/>
            <person name="Ye Y."/>
            <person name="Leebens-Mack J.H."/>
            <person name="Chen G."/>
        </authorList>
    </citation>
    <scope>NUCLEOTIDE SEQUENCE [LARGE SCALE GENOMIC DNA]</scope>
    <source>
        <strain evidence="2">cv. DH0086</strain>
    </source>
</reference>
<organism evidence="1 2">
    <name type="scientific">Asparagus officinalis</name>
    <name type="common">Garden asparagus</name>
    <dbReference type="NCBI Taxonomy" id="4686"/>
    <lineage>
        <taxon>Eukaryota</taxon>
        <taxon>Viridiplantae</taxon>
        <taxon>Streptophyta</taxon>
        <taxon>Embryophyta</taxon>
        <taxon>Tracheophyta</taxon>
        <taxon>Spermatophyta</taxon>
        <taxon>Magnoliopsida</taxon>
        <taxon>Liliopsida</taxon>
        <taxon>Asparagales</taxon>
        <taxon>Asparagaceae</taxon>
        <taxon>Asparagoideae</taxon>
        <taxon>Asparagus</taxon>
    </lineage>
</organism>
<gene>
    <name evidence="1" type="ORF">A4U43_C06F11230</name>
</gene>
<name>A0A5P1ENJ1_ASPOF</name>
<proteinExistence type="predicted"/>
<evidence type="ECO:0000313" key="2">
    <source>
        <dbReference type="Proteomes" id="UP000243459"/>
    </source>
</evidence>
<keyword evidence="2" id="KW-1185">Reference proteome</keyword>
<dbReference type="Gramene" id="ONK66717">
    <property type="protein sequence ID" value="ONK66717"/>
    <property type="gene ID" value="A4U43_C06F11230"/>
</dbReference>
<sequence length="105" mass="11201">MGLLGLSIASSPEASASCSCDCSGAGFYKNVVGAEGPRCERERRRLDGWIDLYRRERAEPGEAGGNLMMPEKAVTLEPRIAGGGGLMGARVLRAATVEEFLERDP</sequence>
<dbReference type="Proteomes" id="UP000243459">
    <property type="component" value="Chromosome 6"/>
</dbReference>